<evidence type="ECO:0008006" key="2">
    <source>
        <dbReference type="Google" id="ProtNLM"/>
    </source>
</evidence>
<sequence length="128" mass="14673">MNLLTHSTDSGNDFTFVVSRAIAQPDDKVHAVAARTLRELTDTLTDFYLESTQMLTVDGHPAVDLFYQFKNDNRVIFQRQTLILLDMPPAGKRLVSYVATCVGEFNERHQQQYQQIIQGIKFHRSQQA</sequence>
<dbReference type="EMBL" id="CACRTZ010000037">
    <property type="protein sequence ID" value="VYU77844.1"/>
    <property type="molecule type" value="Genomic_DNA"/>
</dbReference>
<dbReference type="InterPro" id="IPR014894">
    <property type="entry name" value="DcrB/EagT6"/>
</dbReference>
<proteinExistence type="predicted"/>
<dbReference type="RefSeq" id="WP_044174217.1">
    <property type="nucleotide sequence ID" value="NZ_CABKSF010000001.1"/>
</dbReference>
<accession>A0A6N3HLT3</accession>
<dbReference type="AlphaFoldDB" id="A0A6N3HLT3"/>
<name>A0A6N3HLT3_9ENTR</name>
<dbReference type="Pfam" id="PF08786">
    <property type="entry name" value="DcrB"/>
    <property type="match status" value="1"/>
</dbReference>
<gene>
    <name evidence="1" type="ORF">EMLFYP7_04155</name>
</gene>
<organism evidence="1">
    <name type="scientific">Phytobacter massiliensis</name>
    <dbReference type="NCBI Taxonomy" id="1485952"/>
    <lineage>
        <taxon>Bacteria</taxon>
        <taxon>Pseudomonadati</taxon>
        <taxon>Pseudomonadota</taxon>
        <taxon>Gammaproteobacteria</taxon>
        <taxon>Enterobacterales</taxon>
        <taxon>Enterobacteriaceae</taxon>
        <taxon>Phytobacter</taxon>
    </lineage>
</organism>
<reference evidence="1" key="1">
    <citation type="submission" date="2019-11" db="EMBL/GenBank/DDBJ databases">
        <authorList>
            <person name="Feng L."/>
        </authorList>
    </citation>
    <scope>NUCLEOTIDE SEQUENCE</scope>
    <source>
        <strain evidence="1">EMassiliensisLFYP7</strain>
    </source>
</reference>
<evidence type="ECO:0000313" key="1">
    <source>
        <dbReference type="EMBL" id="VYU77844.1"/>
    </source>
</evidence>
<dbReference type="OrthoDB" id="6488729at2"/>
<protein>
    <recommendedName>
        <fullName evidence="2">DUF1795 domain-containing protein</fullName>
    </recommendedName>
</protein>
<dbReference type="Gene3D" id="3.40.1000.10">
    <property type="entry name" value="Mog1/PsbP, alpha/beta/alpha sandwich"/>
    <property type="match status" value="1"/>
</dbReference>
<dbReference type="SUPFAM" id="SSF55724">
    <property type="entry name" value="Mog1p/PsbP-like"/>
    <property type="match status" value="1"/>
</dbReference>
<dbReference type="InterPro" id="IPR016123">
    <property type="entry name" value="Mog1/PsbP_a/b/a-sand"/>
</dbReference>